<proteinExistence type="predicted"/>
<keyword evidence="2" id="KW-0378">Hydrolase</keyword>
<reference evidence="2 3" key="1">
    <citation type="submission" date="2024-01" db="EMBL/GenBank/DDBJ databases">
        <title>Multi-omics insights into the function and evolution of sodium benzoate biodegradation pathways in Benzoatithermus flavus gen. nov., sp. nov. from hot spring.</title>
        <authorList>
            <person name="Hu C.-J."/>
            <person name="Li W.-J."/>
        </authorList>
    </citation>
    <scope>NUCLEOTIDE SEQUENCE [LARGE SCALE GENOMIC DNA]</scope>
    <source>
        <strain evidence="2 3">SYSU G07066</strain>
    </source>
</reference>
<dbReference type="Pfam" id="PF05685">
    <property type="entry name" value="Uma2"/>
    <property type="match status" value="1"/>
</dbReference>
<keyword evidence="3" id="KW-1185">Reference proteome</keyword>
<protein>
    <submittedName>
        <fullName evidence="2">Uma2 family endonuclease</fullName>
    </submittedName>
</protein>
<keyword evidence="2" id="KW-0540">Nuclease</keyword>
<dbReference type="InterPro" id="IPR011335">
    <property type="entry name" value="Restrct_endonuc-II-like"/>
</dbReference>
<gene>
    <name evidence="2" type="ORF">U1T56_01710</name>
</gene>
<dbReference type="PANTHER" id="PTHR36558:SF1">
    <property type="entry name" value="RESTRICTION ENDONUCLEASE DOMAIN-CONTAINING PROTEIN-RELATED"/>
    <property type="match status" value="1"/>
</dbReference>
<dbReference type="InterPro" id="IPR008538">
    <property type="entry name" value="Uma2"/>
</dbReference>
<evidence type="ECO:0000313" key="2">
    <source>
        <dbReference type="EMBL" id="MEK0081852.1"/>
    </source>
</evidence>
<dbReference type="Gene3D" id="3.90.1570.10">
    <property type="entry name" value="tt1808, chain A"/>
    <property type="match status" value="1"/>
</dbReference>
<organism evidence="2 3">
    <name type="scientific">Benzoatithermus flavus</name>
    <dbReference type="NCBI Taxonomy" id="3108223"/>
    <lineage>
        <taxon>Bacteria</taxon>
        <taxon>Pseudomonadati</taxon>
        <taxon>Pseudomonadota</taxon>
        <taxon>Alphaproteobacteria</taxon>
        <taxon>Geminicoccales</taxon>
        <taxon>Geminicoccaceae</taxon>
        <taxon>Benzoatithermus</taxon>
    </lineage>
</organism>
<sequence>MGEPARRMTMTVGEFLAWDDGTDTRYELVNGEIVAMAPPSEAHGTIAGNCWGEIDRRLERRPPCRAIVEAGIRLDDYNHYKADVAASGREPEGAPYVEEPFLIVEVLAESTADHDLGGKVRRYIELPSVREIWLVDSRERWMQVWRRDADCWIVTMPLRGAAGFSSEALGDRIELDRLYRNTGL</sequence>
<evidence type="ECO:0000259" key="1">
    <source>
        <dbReference type="Pfam" id="PF05685"/>
    </source>
</evidence>
<dbReference type="InterPro" id="IPR012296">
    <property type="entry name" value="Nuclease_put_TT1808"/>
</dbReference>
<accession>A0ABU8XKZ0</accession>
<name>A0ABU8XKZ0_9PROT</name>
<dbReference type="SUPFAM" id="SSF52980">
    <property type="entry name" value="Restriction endonuclease-like"/>
    <property type="match status" value="1"/>
</dbReference>
<dbReference type="RefSeq" id="WP_418157695.1">
    <property type="nucleotide sequence ID" value="NZ_JBBLZC010000001.1"/>
</dbReference>
<dbReference type="Proteomes" id="UP001375743">
    <property type="component" value="Unassembled WGS sequence"/>
</dbReference>
<dbReference type="EMBL" id="JBBLZC010000001">
    <property type="protein sequence ID" value="MEK0081852.1"/>
    <property type="molecule type" value="Genomic_DNA"/>
</dbReference>
<feature type="domain" description="Putative restriction endonuclease" evidence="1">
    <location>
        <begin position="14"/>
        <end position="163"/>
    </location>
</feature>
<evidence type="ECO:0000313" key="3">
    <source>
        <dbReference type="Proteomes" id="UP001375743"/>
    </source>
</evidence>
<dbReference type="GO" id="GO:0004519">
    <property type="term" value="F:endonuclease activity"/>
    <property type="evidence" value="ECO:0007669"/>
    <property type="project" value="UniProtKB-KW"/>
</dbReference>
<dbReference type="PANTHER" id="PTHR36558">
    <property type="entry name" value="GLR1098 PROTEIN"/>
    <property type="match status" value="1"/>
</dbReference>
<comment type="caution">
    <text evidence="2">The sequence shown here is derived from an EMBL/GenBank/DDBJ whole genome shotgun (WGS) entry which is preliminary data.</text>
</comment>
<dbReference type="CDD" id="cd06260">
    <property type="entry name" value="DUF820-like"/>
    <property type="match status" value="1"/>
</dbReference>
<keyword evidence="2" id="KW-0255">Endonuclease</keyword>